<dbReference type="Proteomes" id="UP000192796">
    <property type="component" value="Unassembled WGS sequence"/>
</dbReference>
<dbReference type="STRING" id="1703345.A3860_36460"/>
<feature type="signal peptide" evidence="1">
    <location>
        <begin position="1"/>
        <end position="19"/>
    </location>
</feature>
<protein>
    <recommendedName>
        <fullName evidence="4">Thioester domain-containing protein</fullName>
    </recommendedName>
</protein>
<feature type="chain" id="PRO_5013003504" description="Thioester domain-containing protein" evidence="1">
    <location>
        <begin position="20"/>
        <end position="292"/>
    </location>
</feature>
<dbReference type="EMBL" id="LVYD01000074">
    <property type="protein sequence ID" value="OQP59665.1"/>
    <property type="molecule type" value="Genomic_DNA"/>
</dbReference>
<comment type="caution">
    <text evidence="2">The sequence shown here is derived from an EMBL/GenBank/DDBJ whole genome shotgun (WGS) entry which is preliminary data.</text>
</comment>
<sequence length="292" mass="32460">MKKPSLLISLISCFISLSAQERLAVFAIEKDTSAKLPCISIDFFRSIPNGDLYGSIGDHFTPKYKATGHTRFDGKAKIDLSVIDSIGYFGVENVVVLPHYRKFLAAVTGACKGQLPNDDSLDSLQLAVWCYNVLDELGFIDRKVADQQDAFQKATKQFAFRYGLTGALQDTNSTVQPQAIISKASQVYFNRENSTKATEKPDSLRFTDTTIVYRQGVQAHAIAAHYHNIPTKELEPFAAALKDGIYIYLRDYRIDPGQVDVIKWSAGPASYILTFSAVNGSPRWVMRVRVGE</sequence>
<keyword evidence="1" id="KW-0732">Signal</keyword>
<evidence type="ECO:0000313" key="2">
    <source>
        <dbReference type="EMBL" id="OQP59665.1"/>
    </source>
</evidence>
<reference evidence="2 3" key="1">
    <citation type="submission" date="2016-03" db="EMBL/GenBank/DDBJ databases">
        <title>Niastella vici sp. nov., isolated from farmland soil.</title>
        <authorList>
            <person name="Chen L."/>
            <person name="Wang D."/>
            <person name="Yang S."/>
            <person name="Wang G."/>
        </authorList>
    </citation>
    <scope>NUCLEOTIDE SEQUENCE [LARGE SCALE GENOMIC DNA]</scope>
    <source>
        <strain evidence="2 3">DJ57</strain>
    </source>
</reference>
<evidence type="ECO:0000313" key="3">
    <source>
        <dbReference type="Proteomes" id="UP000192796"/>
    </source>
</evidence>
<dbReference type="RefSeq" id="WP_081154287.1">
    <property type="nucleotide sequence ID" value="NZ_LVYD01000074.1"/>
</dbReference>
<evidence type="ECO:0008006" key="4">
    <source>
        <dbReference type="Google" id="ProtNLM"/>
    </source>
</evidence>
<name>A0A1V9FMT8_9BACT</name>
<keyword evidence="3" id="KW-1185">Reference proteome</keyword>
<dbReference type="AlphaFoldDB" id="A0A1V9FMT8"/>
<proteinExistence type="predicted"/>
<accession>A0A1V9FMT8</accession>
<dbReference type="OrthoDB" id="9960498at2"/>
<organism evidence="2 3">
    <name type="scientific">Niastella vici</name>
    <dbReference type="NCBI Taxonomy" id="1703345"/>
    <lineage>
        <taxon>Bacteria</taxon>
        <taxon>Pseudomonadati</taxon>
        <taxon>Bacteroidota</taxon>
        <taxon>Chitinophagia</taxon>
        <taxon>Chitinophagales</taxon>
        <taxon>Chitinophagaceae</taxon>
        <taxon>Niastella</taxon>
    </lineage>
</organism>
<evidence type="ECO:0000256" key="1">
    <source>
        <dbReference type="SAM" id="SignalP"/>
    </source>
</evidence>
<gene>
    <name evidence="2" type="ORF">A3860_36460</name>
</gene>